<dbReference type="InterPro" id="IPR013783">
    <property type="entry name" value="Ig-like_fold"/>
</dbReference>
<dbReference type="HOGENOM" id="CLU_018249_0_1_1"/>
<dbReference type="InterPro" id="IPR039535">
    <property type="entry name" value="ASST-like"/>
</dbReference>
<feature type="signal peptide" evidence="2">
    <location>
        <begin position="1"/>
        <end position="24"/>
    </location>
</feature>
<accession>S3CCG6</accession>
<keyword evidence="1" id="KW-1133">Transmembrane helix</keyword>
<protein>
    <recommendedName>
        <fullName evidence="5">Arylsulfotransferase</fullName>
    </recommendedName>
</protein>
<feature type="transmembrane region" description="Helical" evidence="1">
    <location>
        <begin position="570"/>
        <end position="589"/>
    </location>
</feature>
<dbReference type="PANTHER" id="PTHR35340">
    <property type="entry name" value="PQQ ENZYME REPEAT PROTEIN-RELATED"/>
    <property type="match status" value="1"/>
</dbReference>
<keyword evidence="1" id="KW-0472">Membrane</keyword>
<dbReference type="PANTHER" id="PTHR35340:SF5">
    <property type="entry name" value="ASST-DOMAIN-CONTAINING PROTEIN"/>
    <property type="match status" value="1"/>
</dbReference>
<dbReference type="InterPro" id="IPR053143">
    <property type="entry name" value="Arylsulfate_ST"/>
</dbReference>
<dbReference type="Gene3D" id="2.60.40.10">
    <property type="entry name" value="Immunoglobulins"/>
    <property type="match status" value="1"/>
</dbReference>
<evidence type="ECO:0000313" key="4">
    <source>
        <dbReference type="Proteomes" id="UP000016923"/>
    </source>
</evidence>
<evidence type="ECO:0000313" key="3">
    <source>
        <dbReference type="EMBL" id="EPE04018.1"/>
    </source>
</evidence>
<keyword evidence="2" id="KW-0732">Signal</keyword>
<evidence type="ECO:0000256" key="2">
    <source>
        <dbReference type="SAM" id="SignalP"/>
    </source>
</evidence>
<evidence type="ECO:0008006" key="5">
    <source>
        <dbReference type="Google" id="ProtNLM"/>
    </source>
</evidence>
<dbReference type="OMA" id="GRGSWYM"/>
<dbReference type="VEuPathDB" id="FungiDB:F503_04866"/>
<feature type="chain" id="PRO_5004518453" description="Arylsulfotransferase" evidence="2">
    <location>
        <begin position="25"/>
        <end position="624"/>
    </location>
</feature>
<dbReference type="OrthoDB" id="5427350at2759"/>
<keyword evidence="1" id="KW-0812">Transmembrane</keyword>
<reference evidence="3 4" key="1">
    <citation type="journal article" date="2013" name="BMC Genomics">
        <title>The genome and transcriptome of the pine saprophyte Ophiostoma piceae, and a comparison with the bark beetle-associated pine pathogen Grosmannia clavigera.</title>
        <authorList>
            <person name="Haridas S."/>
            <person name="Wang Y."/>
            <person name="Lim L."/>
            <person name="Massoumi Alamouti S."/>
            <person name="Jackman S."/>
            <person name="Docking R."/>
            <person name="Robertson G."/>
            <person name="Birol I."/>
            <person name="Bohlmann J."/>
            <person name="Breuil C."/>
        </authorList>
    </citation>
    <scope>NUCLEOTIDE SEQUENCE [LARGE SCALE GENOMIC DNA]</scope>
    <source>
        <strain evidence="3 4">UAMH 11346</strain>
    </source>
</reference>
<name>S3CCG6_OPHP1</name>
<gene>
    <name evidence="3" type="ORF">F503_04866</name>
</gene>
<dbReference type="Pfam" id="PF14269">
    <property type="entry name" value="Arylsulfotran_2"/>
    <property type="match status" value="1"/>
</dbReference>
<dbReference type="EMBL" id="KE148163">
    <property type="protein sequence ID" value="EPE04018.1"/>
    <property type="molecule type" value="Genomic_DNA"/>
</dbReference>
<keyword evidence="4" id="KW-1185">Reference proteome</keyword>
<dbReference type="Proteomes" id="UP000016923">
    <property type="component" value="Unassembled WGS sequence"/>
</dbReference>
<organism evidence="3 4">
    <name type="scientific">Ophiostoma piceae (strain UAMH 11346)</name>
    <name type="common">Sap stain fungus</name>
    <dbReference type="NCBI Taxonomy" id="1262450"/>
    <lineage>
        <taxon>Eukaryota</taxon>
        <taxon>Fungi</taxon>
        <taxon>Dikarya</taxon>
        <taxon>Ascomycota</taxon>
        <taxon>Pezizomycotina</taxon>
        <taxon>Sordariomycetes</taxon>
        <taxon>Sordariomycetidae</taxon>
        <taxon>Ophiostomatales</taxon>
        <taxon>Ophiostomataceae</taxon>
        <taxon>Ophiostoma</taxon>
    </lineage>
</organism>
<dbReference type="AlphaFoldDB" id="S3CCG6"/>
<dbReference type="eggNOG" id="ENOG502QPU9">
    <property type="taxonomic scope" value="Eukaryota"/>
</dbReference>
<dbReference type="STRING" id="1262450.S3CCG6"/>
<sequence length="624" mass="68843">MRSTSNILLVLLQVLLYTTNTTVAARVALSTASESSALQGDASSVSWYDWGWYGIHPEQHFTSFGASPPRPFILQHDAQCSTTEDENSRYTFVSPRGLAFKAPGPIIYDGQGNLVWMDTQYGEAMDLKVQHYNGQDYITFWHGSDNGTFGEGQYYMINSTYDVAHIVRPAGNFSGDLHEFRITEQGTALMTMYKKMEADLTEGFGIKNGWIVDSMFQEVDLATGRLLFQWHASEHFPVQDTEVPIRKLGRSESTAFDYFHINSVDKTAEGDYVISSRYMCAVACISHVDGKVLWQLGGKQNDFKDLSNGHATDIHWQHHATWHSETSELTVFDNGAYDKFASASNSRGLRIKVDVAAKTATLVQSYVAPQHHLAPSQGSVQILSGESTGAQASAETVLVGWGYIPAYTEFSADGKPLCDVHICPTGYYHLGWCKNYRTFKHHWVGRPTTKPSAAMRPSEDALYVSWNGATEVRSWQLQISKSHGLQAAKGAKSKAGGTDAKDYFTNHGTAVKKTNFESKIRVPSEAVYVRVAALDKDGNVLGYSETVSTVEFTVVALMPAPPLNRTLSGVMTHIVGYIALGVVAALLLVRYRGAIFARVISVVAHAMPARKHEYEALPTAMVQL</sequence>
<evidence type="ECO:0000256" key="1">
    <source>
        <dbReference type="SAM" id="Phobius"/>
    </source>
</evidence>
<proteinExistence type="predicted"/>